<dbReference type="RefSeq" id="WP_094290771.1">
    <property type="nucleotide sequence ID" value="NZ_NOIG01000011.1"/>
</dbReference>
<reference evidence="2 3" key="1">
    <citation type="submission" date="2017-07" db="EMBL/GenBank/DDBJ databases">
        <title>Acidovorax KNDSW TSA 6 genome sequence and assembly.</title>
        <authorList>
            <person name="Mayilraj S."/>
        </authorList>
    </citation>
    <scope>NUCLEOTIDE SEQUENCE [LARGE SCALE GENOMIC DNA]</scope>
    <source>
        <strain evidence="2 3">KNDSW-TSA6</strain>
    </source>
</reference>
<feature type="transmembrane region" description="Helical" evidence="1">
    <location>
        <begin position="6"/>
        <end position="28"/>
    </location>
</feature>
<dbReference type="EMBL" id="NOIG01000011">
    <property type="protein sequence ID" value="OYD48529.1"/>
    <property type="molecule type" value="Genomic_DNA"/>
</dbReference>
<feature type="transmembrane region" description="Helical" evidence="1">
    <location>
        <begin position="67"/>
        <end position="90"/>
    </location>
</feature>
<evidence type="ECO:0000313" key="3">
    <source>
        <dbReference type="Proteomes" id="UP000215441"/>
    </source>
</evidence>
<proteinExistence type="predicted"/>
<dbReference type="OrthoDB" id="8819457at2"/>
<comment type="caution">
    <text evidence="2">The sequence shown here is derived from an EMBL/GenBank/DDBJ whole genome shotgun (WGS) entry which is preliminary data.</text>
</comment>
<gene>
    <name evidence="2" type="ORF">CBY09_16935</name>
</gene>
<dbReference type="Proteomes" id="UP000215441">
    <property type="component" value="Unassembled WGS sequence"/>
</dbReference>
<protein>
    <submittedName>
        <fullName evidence="2">Uncharacterized protein</fullName>
    </submittedName>
</protein>
<evidence type="ECO:0000313" key="2">
    <source>
        <dbReference type="EMBL" id="OYD48529.1"/>
    </source>
</evidence>
<evidence type="ECO:0000256" key="1">
    <source>
        <dbReference type="SAM" id="Phobius"/>
    </source>
</evidence>
<organism evidence="2 3">
    <name type="scientific">Acidovorax kalamii</name>
    <dbReference type="NCBI Taxonomy" id="2004485"/>
    <lineage>
        <taxon>Bacteria</taxon>
        <taxon>Pseudomonadati</taxon>
        <taxon>Pseudomonadota</taxon>
        <taxon>Betaproteobacteria</taxon>
        <taxon>Burkholderiales</taxon>
        <taxon>Comamonadaceae</taxon>
        <taxon>Acidovorax</taxon>
    </lineage>
</organism>
<name>A0A235EHS1_9BURK</name>
<keyword evidence="3" id="KW-1185">Reference proteome</keyword>
<keyword evidence="1" id="KW-0472">Membrane</keyword>
<accession>A0A235EHS1</accession>
<dbReference type="AlphaFoldDB" id="A0A235EHS1"/>
<keyword evidence="1" id="KW-1133">Transmembrane helix</keyword>
<keyword evidence="1" id="KW-0812">Transmembrane</keyword>
<sequence>MTEFLVAMLWSAVEVLIVFTGAQVIRVLSFGRWRSERWSTNEARTLSAAGALSFLHDGQRVVTTNGLIFVGLLFYGLLAVLAVALSRLALA</sequence>